<name>A0A9X0JJS8_9PSED</name>
<reference evidence="2 3" key="1">
    <citation type="submission" date="2014-09" db="EMBL/GenBank/DDBJ databases">
        <title>Genome sequence of Pseudomonas lutea strain DSM 17257T.</title>
        <authorList>
            <person name="Kwak Y."/>
            <person name="Shin J.-H."/>
        </authorList>
    </citation>
    <scope>NUCLEOTIDE SEQUENCE [LARGE SCALE GENOMIC DNA]</scope>
    <source>
        <strain evidence="2 3">DSM 17257</strain>
    </source>
</reference>
<evidence type="ECO:0000313" key="3">
    <source>
        <dbReference type="Proteomes" id="UP000029719"/>
    </source>
</evidence>
<dbReference type="OrthoDB" id="6897864at2"/>
<evidence type="ECO:0000256" key="1">
    <source>
        <dbReference type="SAM" id="SignalP"/>
    </source>
</evidence>
<feature type="signal peptide" evidence="1">
    <location>
        <begin position="1"/>
        <end position="20"/>
    </location>
</feature>
<comment type="caution">
    <text evidence="2">The sequence shown here is derived from an EMBL/GenBank/DDBJ whole genome shotgun (WGS) entry which is preliminary data.</text>
</comment>
<dbReference type="EMBL" id="JRMB01000001">
    <property type="protein sequence ID" value="KGF65083.1"/>
    <property type="molecule type" value="Genomic_DNA"/>
</dbReference>
<evidence type="ECO:0000313" key="2">
    <source>
        <dbReference type="EMBL" id="KGF65083.1"/>
    </source>
</evidence>
<sequence length="162" mass="17151">MILRPICGAVALLLSLNCAAELRVKSPVQICRLLADTQLRAGDWRQDDTGSQGCSSGTRPVSADVPAGSQIGYAAEGADDIPTRVTLTLGGISKADDDLAKRELVRASKRLAVRVLGLSMPHSAEESIMKGAPAKLEFGSGTLTIIRTAKAEGRYEMKVVMQ</sequence>
<gene>
    <name evidence="2" type="ORF">LT42_03760</name>
</gene>
<dbReference type="AlphaFoldDB" id="A0A9X0JJS8"/>
<dbReference type="Proteomes" id="UP000029719">
    <property type="component" value="Unassembled WGS sequence"/>
</dbReference>
<protein>
    <recommendedName>
        <fullName evidence="4">Lipoprotein</fullName>
    </recommendedName>
</protein>
<keyword evidence="1" id="KW-0732">Signal</keyword>
<evidence type="ECO:0008006" key="4">
    <source>
        <dbReference type="Google" id="ProtNLM"/>
    </source>
</evidence>
<organism evidence="2 3">
    <name type="scientific">Pseudomonas lutea</name>
    <dbReference type="NCBI Taxonomy" id="243924"/>
    <lineage>
        <taxon>Bacteria</taxon>
        <taxon>Pseudomonadati</taxon>
        <taxon>Pseudomonadota</taxon>
        <taxon>Gammaproteobacteria</taxon>
        <taxon>Pseudomonadales</taxon>
        <taxon>Pseudomonadaceae</taxon>
        <taxon>Pseudomonas</taxon>
    </lineage>
</organism>
<dbReference type="RefSeq" id="WP_037010025.1">
    <property type="nucleotide sequence ID" value="NZ_JRMB01000001.1"/>
</dbReference>
<accession>A0A9X0JJS8</accession>
<proteinExistence type="predicted"/>
<feature type="chain" id="PRO_5040761977" description="Lipoprotein" evidence="1">
    <location>
        <begin position="21"/>
        <end position="162"/>
    </location>
</feature>